<keyword evidence="2" id="KW-0813">Transport</keyword>
<feature type="transmembrane region" description="Helical" evidence="7">
    <location>
        <begin position="376"/>
        <end position="399"/>
    </location>
</feature>
<feature type="transmembrane region" description="Helical" evidence="7">
    <location>
        <begin position="90"/>
        <end position="108"/>
    </location>
</feature>
<feature type="transmembrane region" description="Helical" evidence="7">
    <location>
        <begin position="286"/>
        <end position="305"/>
    </location>
</feature>
<dbReference type="EMBL" id="AP029170">
    <property type="protein sequence ID" value="BFD46636.1"/>
    <property type="molecule type" value="Genomic_DNA"/>
</dbReference>
<dbReference type="Gene3D" id="1.20.1250.20">
    <property type="entry name" value="MFS general substrate transporter like domains"/>
    <property type="match status" value="1"/>
</dbReference>
<protein>
    <submittedName>
        <fullName evidence="9">MFS transporter</fullName>
    </submittedName>
</protein>
<dbReference type="GO" id="GO:0022857">
    <property type="term" value="F:transmembrane transporter activity"/>
    <property type="evidence" value="ECO:0007669"/>
    <property type="project" value="InterPro"/>
</dbReference>
<feature type="domain" description="Major facilitator superfamily (MFS) profile" evidence="8">
    <location>
        <begin position="18"/>
        <end position="441"/>
    </location>
</feature>
<keyword evidence="6 7" id="KW-0472">Membrane</keyword>
<dbReference type="PANTHER" id="PTHR43045:SF1">
    <property type="entry name" value="SHIKIMATE TRANSPORTER"/>
    <property type="match status" value="1"/>
</dbReference>
<dbReference type="PROSITE" id="PS50850">
    <property type="entry name" value="MFS"/>
    <property type="match status" value="1"/>
</dbReference>
<dbReference type="AlphaFoldDB" id="A0AAT9G9Y1"/>
<keyword evidence="5 7" id="KW-1133">Transmembrane helix</keyword>
<evidence type="ECO:0000256" key="5">
    <source>
        <dbReference type="ARBA" id="ARBA00022989"/>
    </source>
</evidence>
<evidence type="ECO:0000256" key="2">
    <source>
        <dbReference type="ARBA" id="ARBA00022448"/>
    </source>
</evidence>
<feature type="transmembrane region" description="Helical" evidence="7">
    <location>
        <begin position="157"/>
        <end position="181"/>
    </location>
</feature>
<dbReference type="SUPFAM" id="SSF103473">
    <property type="entry name" value="MFS general substrate transporter"/>
    <property type="match status" value="1"/>
</dbReference>
<evidence type="ECO:0000256" key="1">
    <source>
        <dbReference type="ARBA" id="ARBA00004429"/>
    </source>
</evidence>
<evidence type="ECO:0000256" key="3">
    <source>
        <dbReference type="ARBA" id="ARBA00022475"/>
    </source>
</evidence>
<evidence type="ECO:0000256" key="6">
    <source>
        <dbReference type="ARBA" id="ARBA00023136"/>
    </source>
</evidence>
<keyword evidence="4 7" id="KW-0812">Transmembrane</keyword>
<keyword evidence="3" id="KW-1003">Cell membrane</keyword>
<feature type="transmembrane region" description="Helical" evidence="7">
    <location>
        <begin position="187"/>
        <end position="206"/>
    </location>
</feature>
<feature type="transmembrane region" description="Helical" evidence="7">
    <location>
        <begin position="21"/>
        <end position="43"/>
    </location>
</feature>
<feature type="transmembrane region" description="Helical" evidence="7">
    <location>
        <begin position="312"/>
        <end position="333"/>
    </location>
</feature>
<sequence length="441" mass="49969">MIKYPHEQRSLTREQKEAVGLLSIGTFLEYFDLMLYVHMAAFLNELFFEPADSHFTSLIMSFAFCTTFVFRPVGALIFGWLGDNIGRKSTVIITTFMMAVSCFVMANLPTYAQIGVAASWIITICRIVQGMTSMGEIVGAGLYLTETINPPIQYVSVTLVGLSAALGSMGALGIASLVTSYGFNWRLAFWIGVVVALIGFAAKTTLRETPEFANAKLILKKKYEKANIDIKALYNDPVVNEKINKKTIIAFLLLECSTPVCFYFIYLHCGTILKTDFGYTSTEVIHHSFIVSILEFLILSILSYVSYRVYPLLTAKIILIIYSIVILFCPYWLNNLNFPFELFFIQIVIILFKYCHTSAAPIFYKSFPVFKRFTCVSVIFSVSRALMYVITSFGFIYIIDYFGNWGILIIMIPTIIAFAYGLLHFKKLEKDSRSYPQKRTI</sequence>
<evidence type="ECO:0000259" key="8">
    <source>
        <dbReference type="PROSITE" id="PS50850"/>
    </source>
</evidence>
<feature type="transmembrane region" description="Helical" evidence="7">
    <location>
        <begin position="55"/>
        <end position="78"/>
    </location>
</feature>
<dbReference type="GO" id="GO:0005886">
    <property type="term" value="C:plasma membrane"/>
    <property type="evidence" value="ECO:0007669"/>
    <property type="project" value="UniProtKB-SubCell"/>
</dbReference>
<feature type="transmembrane region" description="Helical" evidence="7">
    <location>
        <begin position="405"/>
        <end position="423"/>
    </location>
</feature>
<dbReference type="PANTHER" id="PTHR43045">
    <property type="entry name" value="SHIKIMATE TRANSPORTER"/>
    <property type="match status" value="1"/>
</dbReference>
<comment type="subcellular location">
    <subcellularLocation>
        <location evidence="1">Cell inner membrane</location>
        <topology evidence="1">Multi-pass membrane protein</topology>
    </subcellularLocation>
</comment>
<name>A0AAT9G9Y1_9RICK</name>
<accession>A0AAT9G9Y1</accession>
<dbReference type="InterPro" id="IPR011701">
    <property type="entry name" value="MFS"/>
</dbReference>
<dbReference type="InterPro" id="IPR020846">
    <property type="entry name" value="MFS_dom"/>
</dbReference>
<gene>
    <name evidence="9" type="ORF">DMENIID0002_12820</name>
</gene>
<evidence type="ECO:0000256" key="7">
    <source>
        <dbReference type="SAM" id="Phobius"/>
    </source>
</evidence>
<organism evidence="9">
    <name type="scientific">Candidatus Tisiphia endosymbiont of Sergentomyia squamirostris</name>
    <dbReference type="NCBI Taxonomy" id="3113639"/>
    <lineage>
        <taxon>Bacteria</taxon>
        <taxon>Pseudomonadati</taxon>
        <taxon>Pseudomonadota</taxon>
        <taxon>Alphaproteobacteria</taxon>
        <taxon>Rickettsiales</taxon>
        <taxon>Rickettsiaceae</taxon>
        <taxon>Rickettsieae</taxon>
        <taxon>Candidatus Tisiphia</taxon>
    </lineage>
</organism>
<feature type="transmembrane region" description="Helical" evidence="7">
    <location>
        <begin position="120"/>
        <end position="145"/>
    </location>
</feature>
<evidence type="ECO:0000256" key="4">
    <source>
        <dbReference type="ARBA" id="ARBA00022692"/>
    </source>
</evidence>
<proteinExistence type="predicted"/>
<dbReference type="Pfam" id="PF07690">
    <property type="entry name" value="MFS_1"/>
    <property type="match status" value="1"/>
</dbReference>
<dbReference type="InterPro" id="IPR036259">
    <property type="entry name" value="MFS_trans_sf"/>
</dbReference>
<reference evidence="9" key="1">
    <citation type="submission" date="2024-01" db="EMBL/GenBank/DDBJ databases">
        <title>Sequencing the genomes of a sandfly, Sergentomyia squamirostris, and its two endosymbionts.</title>
        <authorList>
            <person name="Itokawa K."/>
            <person name="Sanjoba C."/>
        </authorList>
    </citation>
    <scope>NUCLEOTIDE SEQUENCE</scope>
    <source>
        <strain evidence="9">RiSSQ</strain>
    </source>
</reference>
<evidence type="ECO:0000313" key="9">
    <source>
        <dbReference type="EMBL" id="BFD46636.1"/>
    </source>
</evidence>
<feature type="transmembrane region" description="Helical" evidence="7">
    <location>
        <begin position="345"/>
        <end position="364"/>
    </location>
</feature>
<feature type="transmembrane region" description="Helical" evidence="7">
    <location>
        <begin position="248"/>
        <end position="266"/>
    </location>
</feature>